<keyword evidence="1" id="KW-0472">Membrane</keyword>
<keyword evidence="1" id="KW-0812">Transmembrane</keyword>
<dbReference type="PANTHER" id="PTHR22911">
    <property type="entry name" value="ACYL-MALONYL CONDENSING ENZYME-RELATED"/>
    <property type="match status" value="1"/>
</dbReference>
<protein>
    <submittedName>
        <fullName evidence="3">EamA-like transporter family protein</fullName>
    </submittedName>
</protein>
<dbReference type="InterPro" id="IPR037185">
    <property type="entry name" value="EmrE-like"/>
</dbReference>
<accession>A0A1G9CD57</accession>
<feature type="domain" description="EamA" evidence="2">
    <location>
        <begin position="9"/>
        <end position="137"/>
    </location>
</feature>
<dbReference type="GO" id="GO:0016020">
    <property type="term" value="C:membrane"/>
    <property type="evidence" value="ECO:0007669"/>
    <property type="project" value="InterPro"/>
</dbReference>
<evidence type="ECO:0000313" key="3">
    <source>
        <dbReference type="EMBL" id="SDK49600.1"/>
    </source>
</evidence>
<dbReference type="OrthoDB" id="9150437at2"/>
<feature type="transmembrane region" description="Helical" evidence="1">
    <location>
        <begin position="66"/>
        <end position="87"/>
    </location>
</feature>
<dbReference type="AlphaFoldDB" id="A0A1G9CD57"/>
<feature type="transmembrane region" description="Helical" evidence="1">
    <location>
        <begin position="265"/>
        <end position="286"/>
    </location>
</feature>
<evidence type="ECO:0000313" key="4">
    <source>
        <dbReference type="Proteomes" id="UP000199580"/>
    </source>
</evidence>
<sequence>MPSANFKSYLNLHLIVFIWGFTAVLGDLITIREASLVWYRMLLAGIFLLSYLLITKKSFLLPPKAVIKLVLVGFLIAIHWIFFFRAINISNVSVTLAMFSTGAFFASILEPIFYKRKMLWYEILFGLIIVAGLCIIMDVEAKYLNGMLCALFSVFMGVMFTIFNGKLIQQYDSTVITLYEFFAGFFFVSIYLLFDGKFTPEFFSVSGKDWVLIVILSSVCTAYAFTASVNVMKKLSPYTVMLTTNLEPVYGIFLAYFIIGDSEKMSVPFYIVSAIILATVIANGIVKNYTRKKAAQTPTA</sequence>
<organism evidence="3 4">
    <name type="scientific">Flavobacterium noncentrifugens</name>
    <dbReference type="NCBI Taxonomy" id="1128970"/>
    <lineage>
        <taxon>Bacteria</taxon>
        <taxon>Pseudomonadati</taxon>
        <taxon>Bacteroidota</taxon>
        <taxon>Flavobacteriia</taxon>
        <taxon>Flavobacteriales</taxon>
        <taxon>Flavobacteriaceae</taxon>
        <taxon>Flavobacterium</taxon>
    </lineage>
</organism>
<feature type="transmembrane region" description="Helical" evidence="1">
    <location>
        <begin position="12"/>
        <end position="31"/>
    </location>
</feature>
<name>A0A1G9CD57_9FLAO</name>
<feature type="transmembrane region" description="Helical" evidence="1">
    <location>
        <begin position="37"/>
        <end position="54"/>
    </location>
</feature>
<dbReference type="EMBL" id="FNEZ01000007">
    <property type="protein sequence ID" value="SDK49600.1"/>
    <property type="molecule type" value="Genomic_DNA"/>
</dbReference>
<keyword evidence="1" id="KW-1133">Transmembrane helix</keyword>
<feature type="domain" description="EamA" evidence="2">
    <location>
        <begin position="145"/>
        <end position="281"/>
    </location>
</feature>
<dbReference type="Pfam" id="PF00892">
    <property type="entry name" value="EamA"/>
    <property type="match status" value="2"/>
</dbReference>
<feature type="transmembrane region" description="Helical" evidence="1">
    <location>
        <begin position="119"/>
        <end position="137"/>
    </location>
</feature>
<dbReference type="InterPro" id="IPR000620">
    <property type="entry name" value="EamA_dom"/>
</dbReference>
<proteinExistence type="predicted"/>
<reference evidence="3 4" key="1">
    <citation type="submission" date="2016-10" db="EMBL/GenBank/DDBJ databases">
        <authorList>
            <person name="de Groot N.N."/>
        </authorList>
    </citation>
    <scope>NUCLEOTIDE SEQUENCE [LARGE SCALE GENOMIC DNA]</scope>
    <source>
        <strain evidence="3 4">CGMCC 1.10076</strain>
    </source>
</reference>
<dbReference type="RefSeq" id="WP_091398537.1">
    <property type="nucleotide sequence ID" value="NZ_BKAI01000010.1"/>
</dbReference>
<dbReference type="PANTHER" id="PTHR22911:SF79">
    <property type="entry name" value="MOBA-LIKE NTP TRANSFERASE DOMAIN-CONTAINING PROTEIN"/>
    <property type="match status" value="1"/>
</dbReference>
<keyword evidence="4" id="KW-1185">Reference proteome</keyword>
<evidence type="ECO:0000259" key="2">
    <source>
        <dbReference type="Pfam" id="PF00892"/>
    </source>
</evidence>
<feature type="transmembrane region" description="Helical" evidence="1">
    <location>
        <begin position="93"/>
        <end position="112"/>
    </location>
</feature>
<feature type="transmembrane region" description="Helical" evidence="1">
    <location>
        <begin position="175"/>
        <end position="194"/>
    </location>
</feature>
<feature type="transmembrane region" description="Helical" evidence="1">
    <location>
        <begin position="143"/>
        <end position="163"/>
    </location>
</feature>
<dbReference type="Proteomes" id="UP000199580">
    <property type="component" value="Unassembled WGS sequence"/>
</dbReference>
<dbReference type="STRING" id="1128970.SAMN04487935_3482"/>
<dbReference type="SUPFAM" id="SSF103481">
    <property type="entry name" value="Multidrug resistance efflux transporter EmrE"/>
    <property type="match status" value="2"/>
</dbReference>
<gene>
    <name evidence="3" type="ORF">SAMN04487935_3482</name>
</gene>
<evidence type="ECO:0000256" key="1">
    <source>
        <dbReference type="SAM" id="Phobius"/>
    </source>
</evidence>
<feature type="transmembrane region" description="Helical" evidence="1">
    <location>
        <begin position="210"/>
        <end position="231"/>
    </location>
</feature>
<feature type="transmembrane region" description="Helical" evidence="1">
    <location>
        <begin position="238"/>
        <end position="259"/>
    </location>
</feature>